<sequence>MRDKMFEPLDDYEKELMEELEKGHFKSIENFEEEKERYSRCAKSTAEEIEELSIFKEKLKEQTGMDFIYFIHKVVVGDITLKNLQTN</sequence>
<keyword evidence="1" id="KW-0175">Coiled coil</keyword>
<evidence type="ECO:0000256" key="1">
    <source>
        <dbReference type="SAM" id="Coils"/>
    </source>
</evidence>
<dbReference type="EMBL" id="JSZA02000098">
    <property type="protein sequence ID" value="KHD07400.1"/>
    <property type="molecule type" value="Genomic_DNA"/>
</dbReference>
<gene>
    <name evidence="2" type="ORF">PN36_21700</name>
</gene>
<name>A0A0A6P9F5_9GAMM</name>
<protein>
    <submittedName>
        <fullName evidence="2">Uncharacterized protein</fullName>
    </submittedName>
</protein>
<reference evidence="2 3" key="1">
    <citation type="journal article" date="2016" name="Front. Microbiol.">
        <title>Single-Cell (Meta-)Genomics of a Dimorphic Candidatus Thiomargarita nelsonii Reveals Genomic Plasticity.</title>
        <authorList>
            <person name="Flood B.E."/>
            <person name="Fliss P."/>
            <person name="Jones D.S."/>
            <person name="Dick G.J."/>
            <person name="Jain S."/>
            <person name="Kaster A.K."/>
            <person name="Winkel M."/>
            <person name="Mussmann M."/>
            <person name="Bailey J."/>
        </authorList>
    </citation>
    <scope>NUCLEOTIDE SEQUENCE [LARGE SCALE GENOMIC DNA]</scope>
    <source>
        <strain evidence="2">Hydrate Ridge</strain>
    </source>
</reference>
<proteinExistence type="predicted"/>
<evidence type="ECO:0000313" key="3">
    <source>
        <dbReference type="Proteomes" id="UP000030428"/>
    </source>
</evidence>
<dbReference type="AlphaFoldDB" id="A0A0A6P9F5"/>
<organism evidence="2 3">
    <name type="scientific">Candidatus Thiomargarita nelsonii</name>
    <dbReference type="NCBI Taxonomy" id="1003181"/>
    <lineage>
        <taxon>Bacteria</taxon>
        <taxon>Pseudomonadati</taxon>
        <taxon>Pseudomonadota</taxon>
        <taxon>Gammaproteobacteria</taxon>
        <taxon>Thiotrichales</taxon>
        <taxon>Thiotrichaceae</taxon>
        <taxon>Thiomargarita</taxon>
    </lineage>
</organism>
<accession>A0A0A6P9F5</accession>
<comment type="caution">
    <text evidence="2">The sequence shown here is derived from an EMBL/GenBank/DDBJ whole genome shotgun (WGS) entry which is preliminary data.</text>
</comment>
<evidence type="ECO:0000313" key="2">
    <source>
        <dbReference type="EMBL" id="KHD07400.1"/>
    </source>
</evidence>
<dbReference type="Proteomes" id="UP000030428">
    <property type="component" value="Unassembled WGS sequence"/>
</dbReference>
<keyword evidence="3" id="KW-1185">Reference proteome</keyword>
<feature type="coiled-coil region" evidence="1">
    <location>
        <begin position="28"/>
        <end position="62"/>
    </location>
</feature>